<sequence length="312" mass="35799">MHWYEPFRSEIEQVFQDAGCIIEAFPAPLNAAGLRYIEKFNPSNDQSTNNYICYCLPYWMQDMTGLSTAHCRRLALASIFGMLYYFIQDDVMDNDCDNKAKQLALGNLCYVELLDIYRQLFPPQSPFWGSFRQYTWEWVQGVTSEREQDVFMTDRLKVAHKSALVKLSSSGALLLTGMEDKLPYVTDAVDTVLVCLQMTDDWADWQTDLQDGSYNCLLAWIRSIQQIPTDRPLTEELVRHAITVSDILASFSQEALKLQAKLDAMPEAPPQLVEFNRSLANILVEEADHIRQQREVLMMGGLSYWLSNSVTK</sequence>
<dbReference type="EMBL" id="LS992241">
    <property type="protein sequence ID" value="SYX81902.1"/>
    <property type="molecule type" value="Genomic_DNA"/>
</dbReference>
<reference evidence="2" key="1">
    <citation type="submission" date="2018-08" db="EMBL/GenBank/DDBJ databases">
        <authorList>
            <person name="Chevrot R."/>
        </authorList>
    </citation>
    <scope>NUCLEOTIDE SEQUENCE [LARGE SCALE GENOMIC DNA]</scope>
</reference>
<dbReference type="RefSeq" id="WP_138184440.1">
    <property type="nucleotide sequence ID" value="NZ_LS992241.1"/>
</dbReference>
<gene>
    <name evidence="1" type="ORF">PBLR_10321</name>
</gene>
<dbReference type="AlphaFoldDB" id="A0A383R5R9"/>
<organism evidence="1 2">
    <name type="scientific">Paenibacillus alvei</name>
    <name type="common">Bacillus alvei</name>
    <dbReference type="NCBI Taxonomy" id="44250"/>
    <lineage>
        <taxon>Bacteria</taxon>
        <taxon>Bacillati</taxon>
        <taxon>Bacillota</taxon>
        <taxon>Bacilli</taxon>
        <taxon>Bacillales</taxon>
        <taxon>Paenibacillaceae</taxon>
        <taxon>Paenibacillus</taxon>
    </lineage>
</organism>
<evidence type="ECO:0000313" key="1">
    <source>
        <dbReference type="EMBL" id="SYX81902.1"/>
    </source>
</evidence>
<proteinExistence type="predicted"/>
<dbReference type="Proteomes" id="UP000304148">
    <property type="component" value="Chromosome"/>
</dbReference>
<protein>
    <submittedName>
        <fullName evidence="1">Uncharacterized protein</fullName>
    </submittedName>
</protein>
<evidence type="ECO:0000313" key="2">
    <source>
        <dbReference type="Proteomes" id="UP000304148"/>
    </source>
</evidence>
<accession>A0A383R5R9</accession>
<name>A0A383R5R9_PAEAL</name>